<dbReference type="Proteomes" id="UP000789366">
    <property type="component" value="Unassembled WGS sequence"/>
</dbReference>
<proteinExistence type="predicted"/>
<protein>
    <submittedName>
        <fullName evidence="1">6891_t:CDS:1</fullName>
    </submittedName>
</protein>
<sequence length="257" mass="29960">MPLEQNKGPCKVRNYNNITNHYRKFTAKAIEKLKEKNTFDDYNYLELNDQLCDAHYLKIVEPDRGNKKSMDFIANKKIYEIFTISETIDNEWKNIIIDISNDQVILNKDDFAKLINKTNELELLQTKTNLTFENKIDLLSKVLFKEQRKLNHLIELDPEKFSTLITNSDFQLNGFFDKIFNTISPKYRNFQTRENDKKSAVGFCYLFAGARNKFANELKIEIGLYLLGSGCSSSAINTLANLEILACYKTINNYKKK</sequence>
<reference evidence="1" key="1">
    <citation type="submission" date="2021-06" db="EMBL/GenBank/DDBJ databases">
        <authorList>
            <person name="Kallberg Y."/>
            <person name="Tangrot J."/>
            <person name="Rosling A."/>
        </authorList>
    </citation>
    <scope>NUCLEOTIDE SEQUENCE</scope>
    <source>
        <strain evidence="1">28 12/20/2015</strain>
    </source>
</reference>
<name>A0ACA9MYX0_9GLOM</name>
<organism evidence="1 2">
    <name type="scientific">Cetraspora pellucida</name>
    <dbReference type="NCBI Taxonomy" id="1433469"/>
    <lineage>
        <taxon>Eukaryota</taxon>
        <taxon>Fungi</taxon>
        <taxon>Fungi incertae sedis</taxon>
        <taxon>Mucoromycota</taxon>
        <taxon>Glomeromycotina</taxon>
        <taxon>Glomeromycetes</taxon>
        <taxon>Diversisporales</taxon>
        <taxon>Gigasporaceae</taxon>
        <taxon>Cetraspora</taxon>
    </lineage>
</organism>
<keyword evidence="2" id="KW-1185">Reference proteome</keyword>
<accession>A0ACA9MYX0</accession>
<gene>
    <name evidence="1" type="ORF">SPELUC_LOCUS7911</name>
</gene>
<evidence type="ECO:0000313" key="1">
    <source>
        <dbReference type="EMBL" id="CAG8622383.1"/>
    </source>
</evidence>
<comment type="caution">
    <text evidence="1">The sequence shown here is derived from an EMBL/GenBank/DDBJ whole genome shotgun (WGS) entry which is preliminary data.</text>
</comment>
<evidence type="ECO:0000313" key="2">
    <source>
        <dbReference type="Proteomes" id="UP000789366"/>
    </source>
</evidence>
<dbReference type="EMBL" id="CAJVPW010011122">
    <property type="protein sequence ID" value="CAG8622383.1"/>
    <property type="molecule type" value="Genomic_DNA"/>
</dbReference>